<evidence type="ECO:0000313" key="2">
    <source>
        <dbReference type="Proteomes" id="UP000805193"/>
    </source>
</evidence>
<dbReference type="Proteomes" id="UP000805193">
    <property type="component" value="Unassembled WGS sequence"/>
</dbReference>
<reference evidence="1 2" key="1">
    <citation type="journal article" date="2020" name="Cell">
        <title>Large-Scale Comparative Analyses of Tick Genomes Elucidate Their Genetic Diversity and Vector Capacities.</title>
        <authorList>
            <consortium name="Tick Genome and Microbiome Consortium (TIGMIC)"/>
            <person name="Jia N."/>
            <person name="Wang J."/>
            <person name="Shi W."/>
            <person name="Du L."/>
            <person name="Sun Y."/>
            <person name="Zhan W."/>
            <person name="Jiang J.F."/>
            <person name="Wang Q."/>
            <person name="Zhang B."/>
            <person name="Ji P."/>
            <person name="Bell-Sakyi L."/>
            <person name="Cui X.M."/>
            <person name="Yuan T.T."/>
            <person name="Jiang B.G."/>
            <person name="Yang W.F."/>
            <person name="Lam T.T."/>
            <person name="Chang Q.C."/>
            <person name="Ding S.J."/>
            <person name="Wang X.J."/>
            <person name="Zhu J.G."/>
            <person name="Ruan X.D."/>
            <person name="Zhao L."/>
            <person name="Wei J.T."/>
            <person name="Ye R.Z."/>
            <person name="Que T.C."/>
            <person name="Du C.H."/>
            <person name="Zhou Y.H."/>
            <person name="Cheng J.X."/>
            <person name="Dai P.F."/>
            <person name="Guo W.B."/>
            <person name="Han X.H."/>
            <person name="Huang E.J."/>
            <person name="Li L.F."/>
            <person name="Wei W."/>
            <person name="Gao Y.C."/>
            <person name="Liu J.Z."/>
            <person name="Shao H.Z."/>
            <person name="Wang X."/>
            <person name="Wang C.C."/>
            <person name="Yang T.C."/>
            <person name="Huo Q.B."/>
            <person name="Li W."/>
            <person name="Chen H.Y."/>
            <person name="Chen S.E."/>
            <person name="Zhou L.G."/>
            <person name="Ni X.B."/>
            <person name="Tian J.H."/>
            <person name="Sheng Y."/>
            <person name="Liu T."/>
            <person name="Pan Y.S."/>
            <person name="Xia L.Y."/>
            <person name="Li J."/>
            <person name="Zhao F."/>
            <person name="Cao W.C."/>
        </authorList>
    </citation>
    <scope>NUCLEOTIDE SEQUENCE [LARGE SCALE GENOMIC DNA]</scope>
    <source>
        <strain evidence="1">Iper-2018</strain>
    </source>
</reference>
<gene>
    <name evidence="1" type="ORF">HPB47_002096</name>
</gene>
<proteinExistence type="predicted"/>
<accession>A0AC60PM56</accession>
<protein>
    <submittedName>
        <fullName evidence="1">Uncharacterized protein</fullName>
    </submittedName>
</protein>
<keyword evidence="2" id="KW-1185">Reference proteome</keyword>
<sequence>MTKDGKEQSEYVKAIDDLRREIRAEMHGLKESVKYSSDIYDEVKAITAELKGLRKEVKQLTESNRNLQVENKALTLKVDELEQYQRANNLEVKGVPLEGDPSEIVKKLCEVLGEPVLDSDIDICHRENLGKKDFLPNSIFLRNVADLFVDFLTMFQRSESLLHVSYQEMVSLVKKIFGRSLRVEVYRDLTGEELKSLDVERSANWKQAVEAGGDTETAISDWTAEEKTLFRLGARSFYMKAVIYLISKLPLTMLC</sequence>
<name>A0AC60PM56_IXOPE</name>
<comment type="caution">
    <text evidence="1">The sequence shown here is derived from an EMBL/GenBank/DDBJ whole genome shotgun (WGS) entry which is preliminary data.</text>
</comment>
<organism evidence="1 2">
    <name type="scientific">Ixodes persulcatus</name>
    <name type="common">Taiga tick</name>
    <dbReference type="NCBI Taxonomy" id="34615"/>
    <lineage>
        <taxon>Eukaryota</taxon>
        <taxon>Metazoa</taxon>
        <taxon>Ecdysozoa</taxon>
        <taxon>Arthropoda</taxon>
        <taxon>Chelicerata</taxon>
        <taxon>Arachnida</taxon>
        <taxon>Acari</taxon>
        <taxon>Parasitiformes</taxon>
        <taxon>Ixodida</taxon>
        <taxon>Ixodoidea</taxon>
        <taxon>Ixodidae</taxon>
        <taxon>Ixodinae</taxon>
        <taxon>Ixodes</taxon>
    </lineage>
</organism>
<dbReference type="EMBL" id="JABSTQ010010280">
    <property type="protein sequence ID" value="KAG0422049.1"/>
    <property type="molecule type" value="Genomic_DNA"/>
</dbReference>
<evidence type="ECO:0000313" key="1">
    <source>
        <dbReference type="EMBL" id="KAG0422049.1"/>
    </source>
</evidence>